<gene>
    <name evidence="3" type="ORF">DFQ45_11279</name>
</gene>
<dbReference type="EMBL" id="SNYK01000012">
    <property type="protein sequence ID" value="TDQ36532.1"/>
    <property type="molecule type" value="Genomic_DNA"/>
</dbReference>
<organism evidence="3 4">
    <name type="scientific">Thiopseudomonas denitrificans</name>
    <dbReference type="NCBI Taxonomy" id="1501432"/>
    <lineage>
        <taxon>Bacteria</taxon>
        <taxon>Pseudomonadati</taxon>
        <taxon>Pseudomonadota</taxon>
        <taxon>Gammaproteobacteria</taxon>
        <taxon>Pseudomonadales</taxon>
        <taxon>Pseudomonadaceae</taxon>
        <taxon>Thiopseudomonas</taxon>
    </lineage>
</organism>
<keyword evidence="1 3" id="KW-0808">Transferase</keyword>
<name>A0A4R6TV53_9GAMM</name>
<reference evidence="3 4" key="1">
    <citation type="submission" date="2019-03" db="EMBL/GenBank/DDBJ databases">
        <title>Genomic Encyclopedia of Type Strains, Phase IV (KMG-IV): sequencing the most valuable type-strain genomes for metagenomic binning, comparative biology and taxonomic classification.</title>
        <authorList>
            <person name="Goeker M."/>
        </authorList>
    </citation>
    <scope>NUCLEOTIDE SEQUENCE [LARGE SCALE GENOMIC DNA]</scope>
    <source>
        <strain evidence="3 4">DSM 28679</strain>
    </source>
</reference>
<dbReference type="GO" id="GO:0008168">
    <property type="term" value="F:methyltransferase activity"/>
    <property type="evidence" value="ECO:0007669"/>
    <property type="project" value="UniProtKB-KW"/>
</dbReference>
<evidence type="ECO:0000313" key="4">
    <source>
        <dbReference type="Proteomes" id="UP000294575"/>
    </source>
</evidence>
<dbReference type="Proteomes" id="UP000294575">
    <property type="component" value="Unassembled WGS sequence"/>
</dbReference>
<keyword evidence="4" id="KW-1185">Reference proteome</keyword>
<accession>A0A4R6TV53</accession>
<dbReference type="PANTHER" id="PTHR43861">
    <property type="entry name" value="TRANS-ACONITATE 2-METHYLTRANSFERASE-RELATED"/>
    <property type="match status" value="1"/>
</dbReference>
<dbReference type="InterPro" id="IPR041698">
    <property type="entry name" value="Methyltransf_25"/>
</dbReference>
<dbReference type="InterPro" id="IPR029063">
    <property type="entry name" value="SAM-dependent_MTases_sf"/>
</dbReference>
<dbReference type="Pfam" id="PF13649">
    <property type="entry name" value="Methyltransf_25"/>
    <property type="match status" value="1"/>
</dbReference>
<feature type="domain" description="Methyltransferase" evidence="2">
    <location>
        <begin position="32"/>
        <end position="124"/>
    </location>
</feature>
<dbReference type="PANTHER" id="PTHR43861:SF3">
    <property type="entry name" value="PUTATIVE (AFU_ORTHOLOGUE AFUA_2G14390)-RELATED"/>
    <property type="match status" value="1"/>
</dbReference>
<dbReference type="RefSeq" id="WP_101496072.1">
    <property type="nucleotide sequence ID" value="NZ_LNJZ01000003.1"/>
</dbReference>
<evidence type="ECO:0000259" key="2">
    <source>
        <dbReference type="Pfam" id="PF13649"/>
    </source>
</evidence>
<dbReference type="SUPFAM" id="SSF53335">
    <property type="entry name" value="S-adenosyl-L-methionine-dependent methyltransferases"/>
    <property type="match status" value="1"/>
</dbReference>
<keyword evidence="3" id="KW-0489">Methyltransferase</keyword>
<comment type="caution">
    <text evidence="3">The sequence shown here is derived from an EMBL/GenBank/DDBJ whole genome shotgun (WGS) entry which is preliminary data.</text>
</comment>
<proteinExistence type="predicted"/>
<dbReference type="CDD" id="cd02440">
    <property type="entry name" value="AdoMet_MTases"/>
    <property type="match status" value="1"/>
</dbReference>
<evidence type="ECO:0000256" key="1">
    <source>
        <dbReference type="ARBA" id="ARBA00022679"/>
    </source>
</evidence>
<dbReference type="Gene3D" id="3.40.50.150">
    <property type="entry name" value="Vaccinia Virus protein VP39"/>
    <property type="match status" value="1"/>
</dbReference>
<dbReference type="OrthoDB" id="9786503at2"/>
<dbReference type="GO" id="GO:0032259">
    <property type="term" value="P:methylation"/>
    <property type="evidence" value="ECO:0007669"/>
    <property type="project" value="UniProtKB-KW"/>
</dbReference>
<sequence length="195" mass="21166">MWNEVYSGDDYYYGTSPNDFLAEHIGKLSGRILSLAEGEGRNAVFMAEQGLDVWAVDGSETGLAKARTLAASRNVNFDTEVADLNDFAPPAGSIQGAVSIFAHLPGAARRQLHQRVEQALQPGGIFLLEGYSQAQLPRSTGGPKNPDMLFSLDELLKDFSNSDMLLGQEIEREVLEGRGHTGVASVVQLIMRKRG</sequence>
<dbReference type="AlphaFoldDB" id="A0A4R6TV53"/>
<evidence type="ECO:0000313" key="3">
    <source>
        <dbReference type="EMBL" id="TDQ36532.1"/>
    </source>
</evidence>
<protein>
    <submittedName>
        <fullName evidence="3">Methyltransferase family protein</fullName>
    </submittedName>
</protein>